<feature type="transmembrane region" description="Helical" evidence="8">
    <location>
        <begin position="20"/>
        <end position="45"/>
    </location>
</feature>
<dbReference type="InterPro" id="IPR011527">
    <property type="entry name" value="ABC1_TM_dom"/>
</dbReference>
<proteinExistence type="inferred from homology"/>
<dbReference type="PROSITE" id="PS50929">
    <property type="entry name" value="ABC_TM1F"/>
    <property type="match status" value="1"/>
</dbReference>
<dbReference type="AlphaFoldDB" id="L0EUT1"/>
<dbReference type="PATRIC" id="fig|1215343.11.peg.150"/>
<evidence type="ECO:0000256" key="1">
    <source>
        <dbReference type="ARBA" id="ARBA00004651"/>
    </source>
</evidence>
<feature type="transmembrane region" description="Helical" evidence="8">
    <location>
        <begin position="51"/>
        <end position="75"/>
    </location>
</feature>
<dbReference type="InterPro" id="IPR036640">
    <property type="entry name" value="ABC1_TM_sf"/>
</dbReference>
<feature type="domain" description="ABC transmembrane type-1" evidence="10">
    <location>
        <begin position="22"/>
        <end position="302"/>
    </location>
</feature>
<gene>
    <name evidence="11" type="ordered locus">B488_01430</name>
</gene>
<evidence type="ECO:0000256" key="4">
    <source>
        <dbReference type="ARBA" id="ARBA00022741"/>
    </source>
</evidence>
<evidence type="ECO:0000313" key="12">
    <source>
        <dbReference type="Proteomes" id="UP000010799"/>
    </source>
</evidence>
<feature type="transmembrane region" description="Helical" evidence="8">
    <location>
        <begin position="169"/>
        <end position="191"/>
    </location>
</feature>
<feature type="domain" description="ABC transporter" evidence="9">
    <location>
        <begin position="342"/>
        <end position="557"/>
    </location>
</feature>
<feature type="transmembrane region" description="Helical" evidence="8">
    <location>
        <begin position="143"/>
        <end position="163"/>
    </location>
</feature>
<keyword evidence="7 8" id="KW-0472">Membrane</keyword>
<dbReference type="HOGENOM" id="CLU_000604_84_9_5"/>
<dbReference type="InterPro" id="IPR039421">
    <property type="entry name" value="Type_1_exporter"/>
</dbReference>
<dbReference type="STRING" id="1215343.B488_01430"/>
<feature type="transmembrane region" description="Helical" evidence="8">
    <location>
        <begin position="251"/>
        <end position="269"/>
    </location>
</feature>
<organism evidence="11 12">
    <name type="scientific">Liberibacter crescens (strain BT-1)</name>
    <dbReference type="NCBI Taxonomy" id="1215343"/>
    <lineage>
        <taxon>Bacteria</taxon>
        <taxon>Pseudomonadati</taxon>
        <taxon>Pseudomonadota</taxon>
        <taxon>Alphaproteobacteria</taxon>
        <taxon>Hyphomicrobiales</taxon>
        <taxon>Rhizobiaceae</taxon>
        <taxon>Liberibacter</taxon>
    </lineage>
</organism>
<reference evidence="11 12" key="1">
    <citation type="journal article" date="2012" name="Stand. Genomic Sci.">
        <title>Complete genome sequence of Liberibacter crescens BT-1.</title>
        <authorList>
            <person name="Leonard M.T."/>
            <person name="Fagen J.R."/>
            <person name="Davis-Richardson A.G."/>
            <person name="Davis M.J."/>
            <person name="Triplett E.W."/>
        </authorList>
    </citation>
    <scope>NUCLEOTIDE SEQUENCE [LARGE SCALE GENOMIC DNA]</scope>
    <source>
        <strain evidence="11 12">BT-1</strain>
    </source>
</reference>
<dbReference type="PANTHER" id="PTHR24221">
    <property type="entry name" value="ATP-BINDING CASSETTE SUB-FAMILY B"/>
    <property type="match status" value="1"/>
</dbReference>
<dbReference type="KEGG" id="lcc:B488_01430"/>
<dbReference type="Gene3D" id="1.20.1560.10">
    <property type="entry name" value="ABC transporter type 1, transmembrane domain"/>
    <property type="match status" value="1"/>
</dbReference>
<dbReference type="InterPro" id="IPR003439">
    <property type="entry name" value="ABC_transporter-like_ATP-bd"/>
</dbReference>
<keyword evidence="3 8" id="KW-0812">Transmembrane</keyword>
<evidence type="ECO:0000256" key="8">
    <source>
        <dbReference type="SAM" id="Phobius"/>
    </source>
</evidence>
<evidence type="ECO:0000256" key="7">
    <source>
        <dbReference type="ARBA" id="ARBA00023136"/>
    </source>
</evidence>
<sequence length="560" mass="61970">MRKNFLKILYLLFSGRYLQLLIAGIFLSLLSNLVAMLVLGFSGWLITSTAIAGFSGITKFTFDIITPSAVIRFLAIARTISRYAERYVTHNATLSVLSDLREALFRGWAAPNSSKVLAKRPARILFRLTSDIDILDTLYLRGLVPMVVAISSSFILGVGLFYFSPLFGILIFLFIISMGFGLSFISAFNSFKPCRRRAYAMEALRARIIDFVIGKKDIVMSGRLDLHNKIICSAESRLAHANSHLNKIETYLIFGFGAVSTAFISIILLKFESLVQENSFNISKIVFFIFITLVAIDPFMALKRGILDLGYILLAIRRISPRLTSAPLGRCFQEPSIFGLAVQLSDVCVRHEENPKAVFSCLSLEIKKGEHVALLGCNGSGKSTLLSVISREISLEKGIALSINSTLLPQRSELFLGNLRDNLQLAAPTVSDAALYQVLADIGLNIKELPYGLDTKLGEGGIGLSGGQLKRVALARLLLQDTPMWLLDEPTEGIDSSTAQDIIDRILYYVKDRTLVIATHIRRDALMADHVVLIGKGSISDHYYRGEPEFEVALSNLKFH</sequence>
<evidence type="ECO:0000259" key="10">
    <source>
        <dbReference type="PROSITE" id="PS50929"/>
    </source>
</evidence>
<evidence type="ECO:0000313" key="11">
    <source>
        <dbReference type="EMBL" id="AGA64136.1"/>
    </source>
</evidence>
<dbReference type="GO" id="GO:0034040">
    <property type="term" value="F:ATPase-coupled lipid transmembrane transporter activity"/>
    <property type="evidence" value="ECO:0007669"/>
    <property type="project" value="TreeGrafter"/>
</dbReference>
<dbReference type="PROSITE" id="PS00211">
    <property type="entry name" value="ABC_TRANSPORTER_1"/>
    <property type="match status" value="1"/>
</dbReference>
<comment type="subcellular location">
    <subcellularLocation>
        <location evidence="1">Cell membrane</location>
        <topology evidence="1">Multi-pass membrane protein</topology>
    </subcellularLocation>
</comment>
<dbReference type="Proteomes" id="UP000010799">
    <property type="component" value="Chromosome"/>
</dbReference>
<comment type="similarity">
    <text evidence="2">Belongs to the ABC transporter superfamily.</text>
</comment>
<evidence type="ECO:0000259" key="9">
    <source>
        <dbReference type="PROSITE" id="PS50893"/>
    </source>
</evidence>
<dbReference type="Gene3D" id="3.40.50.300">
    <property type="entry name" value="P-loop containing nucleotide triphosphate hydrolases"/>
    <property type="match status" value="1"/>
</dbReference>
<name>L0EUT1_LIBCB</name>
<dbReference type="InterPro" id="IPR003593">
    <property type="entry name" value="AAA+_ATPase"/>
</dbReference>
<keyword evidence="6 8" id="KW-1133">Transmembrane helix</keyword>
<dbReference type="SUPFAM" id="SSF52540">
    <property type="entry name" value="P-loop containing nucleoside triphosphate hydrolases"/>
    <property type="match status" value="1"/>
</dbReference>
<dbReference type="GO" id="GO:0016887">
    <property type="term" value="F:ATP hydrolysis activity"/>
    <property type="evidence" value="ECO:0007669"/>
    <property type="project" value="InterPro"/>
</dbReference>
<dbReference type="EMBL" id="CP003789">
    <property type="protein sequence ID" value="AGA64136.1"/>
    <property type="molecule type" value="Genomic_DNA"/>
</dbReference>
<keyword evidence="4" id="KW-0547">Nucleotide-binding</keyword>
<dbReference type="SUPFAM" id="SSF90123">
    <property type="entry name" value="ABC transporter transmembrane region"/>
    <property type="match status" value="1"/>
</dbReference>
<dbReference type="InterPro" id="IPR027417">
    <property type="entry name" value="P-loop_NTPase"/>
</dbReference>
<dbReference type="GO" id="GO:0005886">
    <property type="term" value="C:plasma membrane"/>
    <property type="evidence" value="ECO:0007669"/>
    <property type="project" value="UniProtKB-SubCell"/>
</dbReference>
<keyword evidence="5 11" id="KW-0067">ATP-binding</keyword>
<evidence type="ECO:0000256" key="3">
    <source>
        <dbReference type="ARBA" id="ARBA00022692"/>
    </source>
</evidence>
<dbReference type="SMART" id="SM00382">
    <property type="entry name" value="AAA"/>
    <property type="match status" value="1"/>
</dbReference>
<dbReference type="GO" id="GO:0005524">
    <property type="term" value="F:ATP binding"/>
    <property type="evidence" value="ECO:0007669"/>
    <property type="project" value="UniProtKB-KW"/>
</dbReference>
<dbReference type="PROSITE" id="PS50893">
    <property type="entry name" value="ABC_TRANSPORTER_2"/>
    <property type="match status" value="1"/>
</dbReference>
<dbReference type="eggNOG" id="COG4987">
    <property type="taxonomic scope" value="Bacteria"/>
</dbReference>
<accession>L0EUT1</accession>
<evidence type="ECO:0000256" key="2">
    <source>
        <dbReference type="ARBA" id="ARBA00005417"/>
    </source>
</evidence>
<evidence type="ECO:0000256" key="5">
    <source>
        <dbReference type="ARBA" id="ARBA00022840"/>
    </source>
</evidence>
<protein>
    <submittedName>
        <fullName evidence="11">Transport ATP-binding protein CydC</fullName>
    </submittedName>
</protein>
<dbReference type="PANTHER" id="PTHR24221:SF653">
    <property type="entry name" value="TRANSPORT ATP-BINDING PROTEIN CYDC"/>
    <property type="match status" value="1"/>
</dbReference>
<dbReference type="InterPro" id="IPR017871">
    <property type="entry name" value="ABC_transporter-like_CS"/>
</dbReference>
<evidence type="ECO:0000256" key="6">
    <source>
        <dbReference type="ARBA" id="ARBA00022989"/>
    </source>
</evidence>
<feature type="transmembrane region" description="Helical" evidence="8">
    <location>
        <begin position="281"/>
        <end position="302"/>
    </location>
</feature>
<dbReference type="GO" id="GO:0140359">
    <property type="term" value="F:ABC-type transporter activity"/>
    <property type="evidence" value="ECO:0007669"/>
    <property type="project" value="InterPro"/>
</dbReference>
<dbReference type="Pfam" id="PF00005">
    <property type="entry name" value="ABC_tran"/>
    <property type="match status" value="1"/>
</dbReference>
<keyword evidence="12" id="KW-1185">Reference proteome</keyword>